<evidence type="ECO:0000259" key="2">
    <source>
        <dbReference type="PROSITE" id="PS50853"/>
    </source>
</evidence>
<dbReference type="Pfam" id="PF00041">
    <property type="entry name" value="fn3"/>
    <property type="match status" value="2"/>
</dbReference>
<dbReference type="GO" id="GO:0016020">
    <property type="term" value="C:membrane"/>
    <property type="evidence" value="ECO:0007669"/>
    <property type="project" value="UniProtKB-SubCell"/>
</dbReference>
<dbReference type="InterPro" id="IPR022041">
    <property type="entry name" value="Methyltransf_FA"/>
</dbReference>
<dbReference type="InterPro" id="IPR036116">
    <property type="entry name" value="FN3_sf"/>
</dbReference>
<keyword evidence="1" id="KW-1133">Transmembrane helix</keyword>
<feature type="transmembrane region" description="Helical" evidence="1">
    <location>
        <begin position="1018"/>
        <end position="1040"/>
    </location>
</feature>
<proteinExistence type="predicted"/>
<comment type="caution">
    <text evidence="3">The sequence shown here is derived from an EMBL/GenBank/DDBJ whole genome shotgun (WGS) entry which is preliminary data.</text>
</comment>
<dbReference type="CDD" id="cd00063">
    <property type="entry name" value="FN3"/>
    <property type="match status" value="2"/>
</dbReference>
<keyword evidence="1" id="KW-0472">Membrane</keyword>
<dbReference type="Proteomes" id="UP000801492">
    <property type="component" value="Unassembled WGS sequence"/>
</dbReference>
<evidence type="ECO:0000313" key="3">
    <source>
        <dbReference type="EMBL" id="KAF2881173.1"/>
    </source>
</evidence>
<dbReference type="PANTHER" id="PTHR46957">
    <property type="entry name" value="CYTOKINE RECEPTOR"/>
    <property type="match status" value="1"/>
</dbReference>
<protein>
    <recommendedName>
        <fullName evidence="2">Fibronectin type-III domain-containing protein</fullName>
    </recommendedName>
</protein>
<gene>
    <name evidence="3" type="ORF">ILUMI_24998</name>
</gene>
<organism evidence="3 4">
    <name type="scientific">Ignelater luminosus</name>
    <name type="common">Cucubano</name>
    <name type="synonym">Pyrophorus luminosus</name>
    <dbReference type="NCBI Taxonomy" id="2038154"/>
    <lineage>
        <taxon>Eukaryota</taxon>
        <taxon>Metazoa</taxon>
        <taxon>Ecdysozoa</taxon>
        <taxon>Arthropoda</taxon>
        <taxon>Hexapoda</taxon>
        <taxon>Insecta</taxon>
        <taxon>Pterygota</taxon>
        <taxon>Neoptera</taxon>
        <taxon>Endopterygota</taxon>
        <taxon>Coleoptera</taxon>
        <taxon>Polyphaga</taxon>
        <taxon>Elateriformia</taxon>
        <taxon>Elateroidea</taxon>
        <taxon>Elateridae</taxon>
        <taxon>Agrypninae</taxon>
        <taxon>Pyrophorini</taxon>
        <taxon>Ignelater</taxon>
    </lineage>
</organism>
<dbReference type="InterPro" id="IPR003961">
    <property type="entry name" value="FN3_dom"/>
</dbReference>
<reference evidence="3" key="1">
    <citation type="submission" date="2019-08" db="EMBL/GenBank/DDBJ databases">
        <title>The genome of the North American firefly Photinus pyralis.</title>
        <authorList>
            <consortium name="Photinus pyralis genome working group"/>
            <person name="Fallon T.R."/>
            <person name="Sander Lower S.E."/>
            <person name="Weng J.-K."/>
        </authorList>
    </citation>
    <scope>NUCLEOTIDE SEQUENCE</scope>
    <source>
        <strain evidence="3">TRF0915ILg1</strain>
        <tissue evidence="3">Whole body</tissue>
    </source>
</reference>
<evidence type="ECO:0000256" key="1">
    <source>
        <dbReference type="SAM" id="Phobius"/>
    </source>
</evidence>
<dbReference type="SMART" id="SM00060">
    <property type="entry name" value="FN3"/>
    <property type="match status" value="4"/>
</dbReference>
<dbReference type="InterPro" id="IPR013783">
    <property type="entry name" value="Ig-like_fold"/>
</dbReference>
<dbReference type="AlphaFoldDB" id="A0A8K0G0C7"/>
<dbReference type="InterPro" id="IPR050713">
    <property type="entry name" value="RTP_Phos/Ushers"/>
</dbReference>
<dbReference type="PROSITE" id="PS50853">
    <property type="entry name" value="FN3"/>
    <property type="match status" value="1"/>
</dbReference>
<keyword evidence="1" id="KW-0812">Transmembrane</keyword>
<sequence>MIKNGILATAIVLVYIIQVLNLVQIINCTVPPDLTLVVKNKDTNNVELICIAEGNVLNSAIGWIYPIVDSKDKLPEIVSSYVPDIKNDYNCDFSKTKICNDLWQKMKDWHYSQYDAHNFKLTLDNRWEDFPTLVTSNNTKEFNTRIEIPSRFQIGFSVRTSSVAEVFLCNGWLPKKYPCYYINIGGSDNKQVYLKKFKDIPENFSMYDAKFKKFKSEENLLSEEEWRNFVVSLDENGTLILSEKHKDTVLMNFTDKEPYKPIYFFIRSRNDTALWKIHKNWYIFTNKTRTTQLGPPFGIYGNDLCVSLHVSMCRYCKMTFSMLEDGKMKTIKEVANENEEEDLVWNEVRLLQKDILNDKLKLFVKTEYVNNTLRNGFWAIDDIRICAENEIRIMKMQTKTNITEIQKSDFSCQALNYPTWRPTQHSFSTSNTDKDVKFVSSTSSSIKLSWKSPTDKVDNYRGYYIINYEGQDSCSIEDTSNLLSKSRLRLKSQGYILSKSNEAVINNLVPYTNYNVTVWNIIEEDKISKTMHTLPTDKPTKEELPKNLEIYPTDITSKIGWNLRMCNETYGPIIYNINVRSKNNKDVKTITDIKTNYTIANLLPFTDYTIDINTARDVRNLNQADLYIKTIYNFTTLPGIAPTVDNLELYAIDRHSAYFRFDLPKYVRGIPKDVQIRWCHPLYNNKCDSKIENLTRCKLWPEKYCIESDQLITNTKYTFLVSIKNDKTPAFGNEKSAEGKTVERIPGTPENVSYNMVNCYKRQNYCHVNITWNHPYHPNATITSFDINLYETSRTNMTVAFKNILEILNVYNKKYQPTYSHMVTFISFNTPYNISVRAVNDAYKGKYASIHIKTDNVENYIDPTPEYVKCTNETIQFRLPSLDWRLNSSTLIVIVQDYDITVRHISDEIVNLTMLIGPNQLCNDYGNMWIAMAVKISNFTSPIITIGDGTVSYLSLLNKSFENKPLKPGSEYCVTFTLISHHENSEDVVVYHEKNLFTESIIWTSPHQKDNEEESMNIAAYLVPTLFLLLLFASGAWLTYRYLKKRRQRTGDVDHVYESMPFEDYLPEAVSNQTYDRLIHD</sequence>
<keyword evidence="4" id="KW-1185">Reference proteome</keyword>
<accession>A0A8K0G0C7</accession>
<dbReference type="Pfam" id="PF12248">
    <property type="entry name" value="Methyltransf_FA"/>
    <property type="match status" value="1"/>
</dbReference>
<dbReference type="EMBL" id="VTPC01090849">
    <property type="protein sequence ID" value="KAF2881173.1"/>
    <property type="molecule type" value="Genomic_DNA"/>
</dbReference>
<dbReference type="SUPFAM" id="SSF49265">
    <property type="entry name" value="Fibronectin type III"/>
    <property type="match status" value="2"/>
</dbReference>
<dbReference type="Gene3D" id="2.60.40.10">
    <property type="entry name" value="Immunoglobulins"/>
    <property type="match status" value="3"/>
</dbReference>
<feature type="domain" description="Fibronectin type-III" evidence="2">
    <location>
        <begin position="748"/>
        <end position="859"/>
    </location>
</feature>
<dbReference type="PANTHER" id="PTHR46957:SF3">
    <property type="entry name" value="CYTOKINE RECEPTOR"/>
    <property type="match status" value="1"/>
</dbReference>
<evidence type="ECO:0000313" key="4">
    <source>
        <dbReference type="Proteomes" id="UP000801492"/>
    </source>
</evidence>
<dbReference type="OrthoDB" id="6726973at2759"/>
<name>A0A8K0G0C7_IGNLU</name>